<dbReference type="AlphaFoldDB" id="A0ABC8JJC8"/>
<evidence type="ECO:0000313" key="10">
    <source>
        <dbReference type="Proteomes" id="UP001642260"/>
    </source>
</evidence>
<keyword evidence="5" id="KW-1015">Disulfide bond</keyword>
<evidence type="ECO:0000313" key="9">
    <source>
        <dbReference type="EMBL" id="CAH8330213.1"/>
    </source>
</evidence>
<evidence type="ECO:0000256" key="2">
    <source>
        <dbReference type="ARBA" id="ARBA00022670"/>
    </source>
</evidence>
<dbReference type="Gene3D" id="3.90.70.10">
    <property type="entry name" value="Cysteine proteinases"/>
    <property type="match status" value="1"/>
</dbReference>
<organism evidence="9 10">
    <name type="scientific">Eruca vesicaria subsp. sativa</name>
    <name type="common">Garden rocket</name>
    <name type="synonym">Eruca sativa</name>
    <dbReference type="NCBI Taxonomy" id="29727"/>
    <lineage>
        <taxon>Eukaryota</taxon>
        <taxon>Viridiplantae</taxon>
        <taxon>Streptophyta</taxon>
        <taxon>Embryophyta</taxon>
        <taxon>Tracheophyta</taxon>
        <taxon>Spermatophyta</taxon>
        <taxon>Magnoliopsida</taxon>
        <taxon>eudicotyledons</taxon>
        <taxon>Gunneridae</taxon>
        <taxon>Pentapetalae</taxon>
        <taxon>rosids</taxon>
        <taxon>malvids</taxon>
        <taxon>Brassicales</taxon>
        <taxon>Brassicaceae</taxon>
        <taxon>Brassiceae</taxon>
        <taxon>Eruca</taxon>
    </lineage>
</organism>
<evidence type="ECO:0000259" key="8">
    <source>
        <dbReference type="SMART" id="SM00848"/>
    </source>
</evidence>
<dbReference type="SMART" id="SM00848">
    <property type="entry name" value="Inhibitor_I29"/>
    <property type="match status" value="1"/>
</dbReference>
<feature type="domain" description="Cathepsin propeptide inhibitor" evidence="8">
    <location>
        <begin position="59"/>
        <end position="115"/>
    </location>
</feature>
<dbReference type="InterPro" id="IPR013201">
    <property type="entry name" value="Prot_inhib_I29"/>
</dbReference>
<comment type="caution">
    <text evidence="9">The sequence shown here is derived from an EMBL/GenBank/DDBJ whole genome shotgun (WGS) entry which is preliminary data.</text>
</comment>
<evidence type="ECO:0000259" key="7">
    <source>
        <dbReference type="SMART" id="SM00645"/>
    </source>
</evidence>
<name>A0ABC8JJC8_ERUVS</name>
<dbReference type="InterPro" id="IPR039417">
    <property type="entry name" value="Peptidase_C1A_papain-like"/>
</dbReference>
<dbReference type="InterPro" id="IPR025661">
    <property type="entry name" value="Pept_asp_AS"/>
</dbReference>
<dbReference type="Pfam" id="PF08246">
    <property type="entry name" value="Inhibitor_I29"/>
    <property type="match status" value="1"/>
</dbReference>
<reference evidence="9 10" key="1">
    <citation type="submission" date="2022-03" db="EMBL/GenBank/DDBJ databases">
        <authorList>
            <person name="Macdonald S."/>
            <person name="Ahmed S."/>
            <person name="Newling K."/>
        </authorList>
    </citation>
    <scope>NUCLEOTIDE SEQUENCE [LARGE SCALE GENOMIC DNA]</scope>
</reference>
<keyword evidence="6" id="KW-0732">Signal</keyword>
<dbReference type="GO" id="GO:0006508">
    <property type="term" value="P:proteolysis"/>
    <property type="evidence" value="ECO:0007669"/>
    <property type="project" value="UniProtKB-KW"/>
</dbReference>
<dbReference type="GO" id="GO:0008234">
    <property type="term" value="F:cysteine-type peptidase activity"/>
    <property type="evidence" value="ECO:0007669"/>
    <property type="project" value="UniProtKB-KW"/>
</dbReference>
<dbReference type="PANTHER" id="PTHR12411">
    <property type="entry name" value="CYSTEINE PROTEASE FAMILY C1-RELATED"/>
    <property type="match status" value="1"/>
</dbReference>
<accession>A0ABC8JJC8</accession>
<dbReference type="PROSITE" id="PS00640">
    <property type="entry name" value="THIOL_PROTEASE_ASN"/>
    <property type="match status" value="1"/>
</dbReference>
<evidence type="ECO:0000256" key="5">
    <source>
        <dbReference type="ARBA" id="ARBA00023157"/>
    </source>
</evidence>
<feature type="domain" description="Peptidase C1A papain C-terminal" evidence="7">
    <location>
        <begin position="143"/>
        <end position="359"/>
    </location>
</feature>
<dbReference type="EMBL" id="CAKOAT010112932">
    <property type="protein sequence ID" value="CAH8330213.1"/>
    <property type="molecule type" value="Genomic_DNA"/>
</dbReference>
<keyword evidence="2" id="KW-0645">Protease</keyword>
<feature type="chain" id="PRO_5044773298" description="Cysteine protease" evidence="6">
    <location>
        <begin position="22"/>
        <end position="361"/>
    </location>
</feature>
<comment type="similarity">
    <text evidence="1">Belongs to the peptidase C1 family.</text>
</comment>
<dbReference type="InterPro" id="IPR038765">
    <property type="entry name" value="Papain-like_cys_pep_sf"/>
</dbReference>
<evidence type="ECO:0000256" key="1">
    <source>
        <dbReference type="ARBA" id="ARBA00008455"/>
    </source>
</evidence>
<gene>
    <name evidence="9" type="ORF">ERUC_LOCUS11893</name>
</gene>
<dbReference type="SUPFAM" id="SSF54001">
    <property type="entry name" value="Cysteine proteinases"/>
    <property type="match status" value="1"/>
</dbReference>
<dbReference type="FunFam" id="3.90.70.10:FF:000332">
    <property type="entry name" value="Cathepsin L1"/>
    <property type="match status" value="1"/>
</dbReference>
<dbReference type="Proteomes" id="UP001642260">
    <property type="component" value="Unassembled WGS sequence"/>
</dbReference>
<dbReference type="SMART" id="SM00645">
    <property type="entry name" value="Pept_C1"/>
    <property type="match status" value="1"/>
</dbReference>
<sequence>MNEATGMLSLVLVILMAASSAVDIGSVEATPARIVPDGLLEIEKSLVNILGQSPDVLAFAGFNLRYGKIYQSPEEIKHRYSVFKENLDLIRSTNNKGLSYKLGVNQFADLTYQEFAAQYLISLPKHCYGPQLPIEVPQKNITNATWIDWRKSGFVSPVKNQGKCASSWVFSVTGALEAAYYRKYGTITLFSEQQILDCSNKYLECLSACRGGLPYDALSYVSSHALLSAAEYPYVARVGRCRADDSKPDIDVRYSSTSQRDPEDSLKQAVETVGPVSILLEVVNSFRFYKSGVYTTSDCGNLTEELNHAGLAVGYAIENGVPYWIIKNSWGEEWGDKGYFKIEMGKNMCGVASMGMYTFLG</sequence>
<dbReference type="PRINTS" id="PR00705">
    <property type="entry name" value="PAPAIN"/>
</dbReference>
<protein>
    <recommendedName>
        <fullName evidence="11">Cysteine protease</fullName>
    </recommendedName>
</protein>
<keyword evidence="4" id="KW-0788">Thiol protease</keyword>
<evidence type="ECO:0000256" key="4">
    <source>
        <dbReference type="ARBA" id="ARBA00022807"/>
    </source>
</evidence>
<feature type="signal peptide" evidence="6">
    <location>
        <begin position="1"/>
        <end position="21"/>
    </location>
</feature>
<dbReference type="Pfam" id="PF00112">
    <property type="entry name" value="Peptidase_C1"/>
    <property type="match status" value="1"/>
</dbReference>
<dbReference type="InterPro" id="IPR013128">
    <property type="entry name" value="Peptidase_C1A"/>
</dbReference>
<keyword evidence="3" id="KW-0378">Hydrolase</keyword>
<dbReference type="InterPro" id="IPR000668">
    <property type="entry name" value="Peptidase_C1A_C"/>
</dbReference>
<evidence type="ECO:0008006" key="11">
    <source>
        <dbReference type="Google" id="ProtNLM"/>
    </source>
</evidence>
<keyword evidence="10" id="KW-1185">Reference proteome</keyword>
<dbReference type="CDD" id="cd02248">
    <property type="entry name" value="Peptidase_C1A"/>
    <property type="match status" value="1"/>
</dbReference>
<proteinExistence type="inferred from homology"/>
<evidence type="ECO:0000256" key="6">
    <source>
        <dbReference type="SAM" id="SignalP"/>
    </source>
</evidence>
<evidence type="ECO:0000256" key="3">
    <source>
        <dbReference type="ARBA" id="ARBA00022801"/>
    </source>
</evidence>